<reference evidence="3 4" key="1">
    <citation type="journal article" date="2012" name="J. Bacteriol.">
        <title>Genome Sequence of Fibrella aestuarina BUZ 2T, a Filamentous Marine Bacterium.</title>
        <authorList>
            <person name="Filippini M."/>
            <person name="Qi W."/>
            <person name="Blom J."/>
            <person name="Goesmann A."/>
            <person name="Smits T.H."/>
            <person name="Bagheri H.C."/>
        </authorList>
    </citation>
    <scope>NUCLEOTIDE SEQUENCE [LARGE SCALE GENOMIC DNA]</scope>
    <source>
        <strain evidence="4">BUZ 2T</strain>
    </source>
</reference>
<evidence type="ECO:0000256" key="1">
    <source>
        <dbReference type="ARBA" id="ARBA00005291"/>
    </source>
</evidence>
<organism evidence="3 4">
    <name type="scientific">Fibrella aestuarina BUZ 2</name>
    <dbReference type="NCBI Taxonomy" id="1166018"/>
    <lineage>
        <taxon>Bacteria</taxon>
        <taxon>Pseudomonadati</taxon>
        <taxon>Bacteroidota</taxon>
        <taxon>Cytophagia</taxon>
        <taxon>Cytophagales</taxon>
        <taxon>Spirosomataceae</taxon>
        <taxon>Fibrella</taxon>
    </lineage>
</organism>
<dbReference type="eggNOG" id="COG5507">
    <property type="taxonomic scope" value="Bacteria"/>
</dbReference>
<name>I0K716_9BACT</name>
<dbReference type="Pfam" id="PF07978">
    <property type="entry name" value="NIPSNAP"/>
    <property type="match status" value="2"/>
</dbReference>
<evidence type="ECO:0000313" key="4">
    <source>
        <dbReference type="Proteomes" id="UP000011058"/>
    </source>
</evidence>
<dbReference type="HOGENOM" id="CLU_097061_0_0_10"/>
<dbReference type="Proteomes" id="UP000011058">
    <property type="component" value="Chromosome"/>
</dbReference>
<dbReference type="STRING" id="1166018.FAES_1910"/>
<evidence type="ECO:0000259" key="2">
    <source>
        <dbReference type="Pfam" id="PF07978"/>
    </source>
</evidence>
<dbReference type="PANTHER" id="PTHR21017:SF17">
    <property type="entry name" value="PROTEIN NIPSNAP"/>
    <property type="match status" value="1"/>
</dbReference>
<accession>I0K716</accession>
<evidence type="ECO:0000313" key="3">
    <source>
        <dbReference type="EMBL" id="CCG99919.1"/>
    </source>
</evidence>
<proteinExistence type="inferred from homology"/>
<dbReference type="KEGG" id="fae:FAES_1910"/>
<keyword evidence="4" id="KW-1185">Reference proteome</keyword>
<dbReference type="InterPro" id="IPR011008">
    <property type="entry name" value="Dimeric_a/b-barrel"/>
</dbReference>
<comment type="similarity">
    <text evidence="1">Belongs to the NipSnap family.</text>
</comment>
<dbReference type="PANTHER" id="PTHR21017">
    <property type="entry name" value="NIPSNAP-RELATED"/>
    <property type="match status" value="1"/>
</dbReference>
<dbReference type="SUPFAM" id="SSF54909">
    <property type="entry name" value="Dimeric alpha+beta barrel"/>
    <property type="match status" value="2"/>
</dbReference>
<sequence>MVFARGTGPGSFNSLYFIHRPMKTVYLLTYCLFTSVLSALATPPETPPASSRYYEMRIYYPMPGKYDAIVDRFRQYTTKIFEKHGMQNIGYWVPTDPAKQELIYVLAYPSRAARDSSWKAFGSDPEWRAVVAKTEANGKLVERVESIFMMESDLSPKIEPHQAKTPRTFELRTYTASPDKLPNLLTRFRDHTRKLFRKHDMENVAYWLTETKNGEQPKLMYILAHPSEAEGKQHFDEFRKDKRWVKVKADSEVNGSLTTKVESLYLKPTDYSPIQ</sequence>
<dbReference type="EMBL" id="HE796683">
    <property type="protein sequence ID" value="CCG99919.1"/>
    <property type="molecule type" value="Genomic_DNA"/>
</dbReference>
<dbReference type="Gene3D" id="3.30.70.100">
    <property type="match status" value="2"/>
</dbReference>
<feature type="domain" description="NIPSNAP" evidence="2">
    <location>
        <begin position="54"/>
        <end position="156"/>
    </location>
</feature>
<protein>
    <submittedName>
        <fullName evidence="3">NIPSNAP family containing protein</fullName>
    </submittedName>
</protein>
<dbReference type="InterPro" id="IPR012577">
    <property type="entry name" value="NIPSNAP"/>
</dbReference>
<dbReference type="InterPro" id="IPR051557">
    <property type="entry name" value="NipSnap_domain"/>
</dbReference>
<gene>
    <name evidence="3" type="ORF">FAES_1910</name>
</gene>
<dbReference type="PATRIC" id="fig|1166018.3.peg.3651"/>
<feature type="domain" description="NIPSNAP" evidence="2">
    <location>
        <begin position="169"/>
        <end position="273"/>
    </location>
</feature>
<dbReference type="AlphaFoldDB" id="I0K716"/>